<proteinExistence type="predicted"/>
<name>A0ABR9XMP7_9SPHI</name>
<reference evidence="2 3" key="1">
    <citation type="submission" date="2020-10" db="EMBL/GenBank/DDBJ databases">
        <title>Mucilaginibacter mali sp. nov., isolated from rhizosphere soil of apple orchard.</title>
        <authorList>
            <person name="Lee J.-S."/>
            <person name="Kim H.S."/>
            <person name="Kim J.-S."/>
        </authorList>
    </citation>
    <scope>NUCLEOTIDE SEQUENCE [LARGE SCALE GENOMIC DNA]</scope>
    <source>
        <strain evidence="2 3">KCTC 23157</strain>
    </source>
</reference>
<feature type="chain" id="PRO_5046579918" description="Lipoprotein" evidence="1">
    <location>
        <begin position="18"/>
        <end position="122"/>
    </location>
</feature>
<dbReference type="RefSeq" id="WP_194108036.1">
    <property type="nucleotide sequence ID" value="NZ_JADFFM010000002.1"/>
</dbReference>
<comment type="caution">
    <text evidence="2">The sequence shown here is derived from an EMBL/GenBank/DDBJ whole genome shotgun (WGS) entry which is preliminary data.</text>
</comment>
<feature type="signal peptide" evidence="1">
    <location>
        <begin position="1"/>
        <end position="17"/>
    </location>
</feature>
<evidence type="ECO:0000256" key="1">
    <source>
        <dbReference type="SAM" id="SignalP"/>
    </source>
</evidence>
<evidence type="ECO:0000313" key="3">
    <source>
        <dbReference type="Proteomes" id="UP000632774"/>
    </source>
</evidence>
<dbReference type="Proteomes" id="UP000632774">
    <property type="component" value="Unassembled WGS sequence"/>
</dbReference>
<evidence type="ECO:0008006" key="4">
    <source>
        <dbReference type="Google" id="ProtNLM"/>
    </source>
</evidence>
<evidence type="ECO:0000313" key="2">
    <source>
        <dbReference type="EMBL" id="MBE9668646.1"/>
    </source>
</evidence>
<protein>
    <recommendedName>
        <fullName evidence="4">Lipoprotein</fullName>
    </recommendedName>
</protein>
<accession>A0ABR9XMP7</accession>
<dbReference type="PROSITE" id="PS51257">
    <property type="entry name" value="PROKAR_LIPOPROTEIN"/>
    <property type="match status" value="1"/>
</dbReference>
<keyword evidence="1" id="KW-0732">Signal</keyword>
<gene>
    <name evidence="2" type="ORF">IRJ18_19915</name>
</gene>
<sequence length="122" mass="13830">MKKLQILFLALSLSLIAASCNWGRHNTISIHDGQNSIRVEYTGRIGFAEDNKAVVDMSPNGYLKFRKNDEELNVERNKAGQIMYEVNDERANPVLNEDGQRLLAEAIKMILKAQGRRVSRRG</sequence>
<dbReference type="EMBL" id="JADFFM010000002">
    <property type="protein sequence ID" value="MBE9668646.1"/>
    <property type="molecule type" value="Genomic_DNA"/>
</dbReference>
<keyword evidence="3" id="KW-1185">Reference proteome</keyword>
<organism evidence="2 3">
    <name type="scientific">Mucilaginibacter boryungensis</name>
    <dbReference type="NCBI Taxonomy" id="768480"/>
    <lineage>
        <taxon>Bacteria</taxon>
        <taxon>Pseudomonadati</taxon>
        <taxon>Bacteroidota</taxon>
        <taxon>Sphingobacteriia</taxon>
        <taxon>Sphingobacteriales</taxon>
        <taxon>Sphingobacteriaceae</taxon>
        <taxon>Mucilaginibacter</taxon>
    </lineage>
</organism>